<organism evidence="1 2">
    <name type="scientific">Leptospira ryugenii</name>
    <dbReference type="NCBI Taxonomy" id="1917863"/>
    <lineage>
        <taxon>Bacteria</taxon>
        <taxon>Pseudomonadati</taxon>
        <taxon>Spirochaetota</taxon>
        <taxon>Spirochaetia</taxon>
        <taxon>Leptospirales</taxon>
        <taxon>Leptospiraceae</taxon>
        <taxon>Leptospira</taxon>
    </lineage>
</organism>
<dbReference type="EMBL" id="BFBB01000014">
    <property type="protein sequence ID" value="GBF52133.1"/>
    <property type="molecule type" value="Genomic_DNA"/>
</dbReference>
<dbReference type="Pfam" id="PF05973">
    <property type="entry name" value="Gp49"/>
    <property type="match status" value="1"/>
</dbReference>
<comment type="caution">
    <text evidence="1">The sequence shown here is derived from an EMBL/GenBank/DDBJ whole genome shotgun (WGS) entry which is preliminary data.</text>
</comment>
<dbReference type="Proteomes" id="UP000245133">
    <property type="component" value="Unassembled WGS sequence"/>
</dbReference>
<sequence>MKEFTAYKGEKFTIEWYFDEKDKSDVLEYFNELPDDLKIKTLVLFKRFADFGEIKDKTKFNFEGDSLFAFKPIPHRFLCFFVKGKKIIITNAFVKKTDKLPKNEKIRAIKRREDYETRSKKGIYY</sequence>
<name>A0A2P2E5H6_9LEPT</name>
<dbReference type="AlphaFoldDB" id="A0A2P2E5H6"/>
<proteinExistence type="predicted"/>
<evidence type="ECO:0000313" key="2">
    <source>
        <dbReference type="Proteomes" id="UP000245133"/>
    </source>
</evidence>
<evidence type="ECO:0000313" key="1">
    <source>
        <dbReference type="EMBL" id="GBF52133.1"/>
    </source>
</evidence>
<accession>A0A2P2E5H6</accession>
<dbReference type="InterPro" id="IPR009241">
    <property type="entry name" value="HigB-like"/>
</dbReference>
<gene>
    <name evidence="1" type="ORF">LPTSP4_36710</name>
</gene>
<reference evidence="1 2" key="1">
    <citation type="submission" date="2018-02" db="EMBL/GenBank/DDBJ databases">
        <title>Novel Leptospira species isolated from soil and water in Japan.</title>
        <authorList>
            <person name="Nakao R."/>
            <person name="Masuzawa T."/>
        </authorList>
    </citation>
    <scope>NUCLEOTIDE SEQUENCE [LARGE SCALE GENOMIC DNA]</scope>
    <source>
        <strain evidence="1 2">YH101</strain>
    </source>
</reference>
<dbReference type="RefSeq" id="WP_108978537.1">
    <property type="nucleotide sequence ID" value="NZ_BFBB01000014.1"/>
</dbReference>
<dbReference type="OrthoDB" id="9789104at2"/>
<protein>
    <submittedName>
        <fullName evidence="1">Gp49-like PF05973 family protein</fullName>
    </submittedName>
</protein>
<keyword evidence="2" id="KW-1185">Reference proteome</keyword>